<dbReference type="Pfam" id="PF13344">
    <property type="entry name" value="Hydrolase_6"/>
    <property type="match status" value="1"/>
</dbReference>
<dbReference type="RefSeq" id="WP_163944042.1">
    <property type="nucleotide sequence ID" value="NZ_JAAFZH010000002.1"/>
</dbReference>
<dbReference type="Proteomes" id="UP000474175">
    <property type="component" value="Unassembled WGS sequence"/>
</dbReference>
<dbReference type="GO" id="GO:0016791">
    <property type="term" value="F:phosphatase activity"/>
    <property type="evidence" value="ECO:0007669"/>
    <property type="project" value="TreeGrafter"/>
</dbReference>
<protein>
    <submittedName>
        <fullName evidence="1">HAD-IIA family hydrolase</fullName>
    </submittedName>
</protein>
<dbReference type="Pfam" id="PF13242">
    <property type="entry name" value="Hydrolase_like"/>
    <property type="match status" value="1"/>
</dbReference>
<evidence type="ECO:0000313" key="1">
    <source>
        <dbReference type="EMBL" id="NDU94292.1"/>
    </source>
</evidence>
<sequence>MQLADFKDVASQYKVIFFDAFGVLKNYEGLLPGIENTFGWLKENNKEFYVLTNDASRSPQELAESYYRQGFYDITPDRIISSGMLAREYLDLKVNHGTVAYLGTESSAHYLETTGLKTLPISQLDLADVADINALVLLDDEGFDWNTDLNKTVNLLRKRNIPVIVANTDETYPVSKTRIAIAIGAVAEMIETIVGKQFIRFGKPDAQLFMFAYERLDNVVPRGLETPQDGHISKRDILMVGDTLRTDILGGNKFGLDTVLVLSGNTQAQDAEIRIRSTGIIPTYICESVVISENTIAP</sequence>
<dbReference type="PANTHER" id="PTHR19288">
    <property type="entry name" value="4-NITROPHENYLPHOSPHATASE-RELATED"/>
    <property type="match status" value="1"/>
</dbReference>
<gene>
    <name evidence="1" type="ORF">GK108_05355</name>
</gene>
<dbReference type="InterPro" id="IPR006357">
    <property type="entry name" value="HAD-SF_hydro_IIA"/>
</dbReference>
<keyword evidence="1" id="KW-0378">Hydrolase</keyword>
<dbReference type="Gene3D" id="3.40.50.1000">
    <property type="entry name" value="HAD superfamily/HAD-like"/>
    <property type="match status" value="2"/>
</dbReference>
<dbReference type="InterPro" id="IPR036412">
    <property type="entry name" value="HAD-like_sf"/>
</dbReference>
<dbReference type="SFLD" id="SFLDS00003">
    <property type="entry name" value="Haloacid_Dehalogenase"/>
    <property type="match status" value="1"/>
</dbReference>
<dbReference type="GO" id="GO:0005737">
    <property type="term" value="C:cytoplasm"/>
    <property type="evidence" value="ECO:0007669"/>
    <property type="project" value="TreeGrafter"/>
</dbReference>
<evidence type="ECO:0000313" key="2">
    <source>
        <dbReference type="Proteomes" id="UP000474175"/>
    </source>
</evidence>
<dbReference type="InterPro" id="IPR023214">
    <property type="entry name" value="HAD_sf"/>
</dbReference>
<dbReference type="NCBIfam" id="TIGR01460">
    <property type="entry name" value="HAD-SF-IIA"/>
    <property type="match status" value="1"/>
</dbReference>
<dbReference type="PANTHER" id="PTHR19288:SF90">
    <property type="entry name" value="OS08G0542600 PROTEIN"/>
    <property type="match status" value="1"/>
</dbReference>
<dbReference type="AlphaFoldDB" id="A0A6L9L4G7"/>
<organism evidence="1 2">
    <name type="scientific">Spirosoma terrae</name>
    <dbReference type="NCBI Taxonomy" id="1968276"/>
    <lineage>
        <taxon>Bacteria</taxon>
        <taxon>Pseudomonadati</taxon>
        <taxon>Bacteroidota</taxon>
        <taxon>Cytophagia</taxon>
        <taxon>Cytophagales</taxon>
        <taxon>Cytophagaceae</taxon>
        <taxon>Spirosoma</taxon>
    </lineage>
</organism>
<keyword evidence="2" id="KW-1185">Reference proteome</keyword>
<proteinExistence type="predicted"/>
<dbReference type="EMBL" id="JAAFZH010000002">
    <property type="protein sequence ID" value="NDU94292.1"/>
    <property type="molecule type" value="Genomic_DNA"/>
</dbReference>
<name>A0A6L9L4G7_9BACT</name>
<dbReference type="SFLD" id="SFLDG01129">
    <property type="entry name" value="C1.5:_HAD__Beta-PGM__Phosphata"/>
    <property type="match status" value="1"/>
</dbReference>
<comment type="caution">
    <text evidence="1">The sequence shown here is derived from an EMBL/GenBank/DDBJ whole genome shotgun (WGS) entry which is preliminary data.</text>
</comment>
<dbReference type="SUPFAM" id="SSF56784">
    <property type="entry name" value="HAD-like"/>
    <property type="match status" value="1"/>
</dbReference>
<reference evidence="1 2" key="1">
    <citation type="submission" date="2020-02" db="EMBL/GenBank/DDBJ databases">
        <title>Draft genome sequence of two Spirosoma agri KCTC 52727 and Spirosoma terrae KCTC 52035.</title>
        <authorList>
            <person name="Rojas J."/>
            <person name="Ambika Manirajan B."/>
            <person name="Suarez C."/>
            <person name="Ratering S."/>
            <person name="Schnell S."/>
        </authorList>
    </citation>
    <scope>NUCLEOTIDE SEQUENCE [LARGE SCALE GENOMIC DNA]</scope>
    <source>
        <strain evidence="1 2">KCTC 52035</strain>
    </source>
</reference>
<accession>A0A6L9L4G7</accession>